<dbReference type="Proteomes" id="UP000218677">
    <property type="component" value="Unassembled WGS sequence"/>
</dbReference>
<keyword evidence="4" id="KW-1134">Transmembrane beta strand</keyword>
<evidence type="ECO:0000256" key="3">
    <source>
        <dbReference type="ARBA" id="ARBA00022448"/>
    </source>
</evidence>
<evidence type="ECO:0000256" key="5">
    <source>
        <dbReference type="ARBA" id="ARBA00022692"/>
    </source>
</evidence>
<keyword evidence="6" id="KW-0406">Ion transport</keyword>
<protein>
    <submittedName>
        <fullName evidence="12">Porin</fullName>
    </submittedName>
</protein>
<keyword evidence="9" id="KW-0998">Cell outer membrane</keyword>
<dbReference type="GO" id="GO:0015144">
    <property type="term" value="F:carbohydrate transmembrane transporter activity"/>
    <property type="evidence" value="ECO:0007669"/>
    <property type="project" value="TreeGrafter"/>
</dbReference>
<evidence type="ECO:0000313" key="13">
    <source>
        <dbReference type="Proteomes" id="UP000218677"/>
    </source>
</evidence>
<evidence type="ECO:0000256" key="11">
    <source>
        <dbReference type="SAM" id="SignalP"/>
    </source>
</evidence>
<evidence type="ECO:0000256" key="1">
    <source>
        <dbReference type="ARBA" id="ARBA00004571"/>
    </source>
</evidence>
<evidence type="ECO:0000256" key="8">
    <source>
        <dbReference type="ARBA" id="ARBA00023136"/>
    </source>
</evidence>
<dbReference type="InterPro" id="IPR050286">
    <property type="entry name" value="G_neg_Bact_CarbUptk_Porin"/>
</dbReference>
<comment type="caution">
    <text evidence="12">The sequence shown here is derived from an EMBL/GenBank/DDBJ whole genome shotgun (WGS) entry which is preliminary data.</text>
</comment>
<dbReference type="GO" id="GO:0006811">
    <property type="term" value="P:monoatomic ion transport"/>
    <property type="evidence" value="ECO:0007669"/>
    <property type="project" value="UniProtKB-KW"/>
</dbReference>
<comment type="similarity">
    <text evidence="2">Belongs to the porin LamB (TC 1.B.3) family.</text>
</comment>
<name>A0A2A4HMZ1_9GAMM</name>
<keyword evidence="13" id="KW-1185">Reference proteome</keyword>
<feature type="compositionally biased region" description="Low complexity" evidence="10">
    <location>
        <begin position="59"/>
        <end position="81"/>
    </location>
</feature>
<keyword evidence="3" id="KW-0813">Transport</keyword>
<evidence type="ECO:0000256" key="6">
    <source>
        <dbReference type="ARBA" id="ARBA00023065"/>
    </source>
</evidence>
<reference evidence="13" key="1">
    <citation type="submission" date="2017-09" db="EMBL/GenBank/DDBJ databases">
        <authorList>
            <person name="Cho G.-S."/>
            <person name="Oguntoyinbo F.A."/>
            <person name="Cnockaert M."/>
            <person name="Kabisch J."/>
            <person name="Neve H."/>
            <person name="Bockelmann W."/>
            <person name="Wenning M."/>
            <person name="Franz C.M."/>
            <person name="Vandamme P."/>
        </authorList>
    </citation>
    <scope>NUCLEOTIDE SEQUENCE [LARGE SCALE GENOMIC DNA]</scope>
    <source>
        <strain evidence="13">MBT G8648</strain>
    </source>
</reference>
<gene>
    <name evidence="12" type="ORF">CPA45_10245</name>
</gene>
<dbReference type="PANTHER" id="PTHR38762">
    <property type="entry name" value="CRYPTIC OUTER MEMBRANE PORIN BGLH-RELATED"/>
    <property type="match status" value="1"/>
</dbReference>
<dbReference type="GO" id="GO:0015288">
    <property type="term" value="F:porin activity"/>
    <property type="evidence" value="ECO:0007669"/>
    <property type="project" value="UniProtKB-KW"/>
</dbReference>
<keyword evidence="8" id="KW-0472">Membrane</keyword>
<keyword evidence="7" id="KW-0626">Porin</keyword>
<keyword evidence="11" id="KW-0732">Signal</keyword>
<dbReference type="RefSeq" id="WP_096651454.1">
    <property type="nucleotide sequence ID" value="NZ_NWUX01000007.1"/>
</dbReference>
<comment type="subcellular location">
    <subcellularLocation>
        <location evidence="1">Cell outer membrane</location>
        <topology evidence="1">Multi-pass membrane protein</topology>
    </subcellularLocation>
</comment>
<evidence type="ECO:0000256" key="2">
    <source>
        <dbReference type="ARBA" id="ARBA00007055"/>
    </source>
</evidence>
<dbReference type="Gene3D" id="2.40.170.10">
    <property type="entry name" value="Porin, LamB type"/>
    <property type="match status" value="1"/>
</dbReference>
<dbReference type="Pfam" id="PF02264">
    <property type="entry name" value="LamB"/>
    <property type="match status" value="1"/>
</dbReference>
<evidence type="ECO:0000256" key="4">
    <source>
        <dbReference type="ARBA" id="ARBA00022452"/>
    </source>
</evidence>
<dbReference type="InterPro" id="IPR003192">
    <property type="entry name" value="Porin_LamB"/>
</dbReference>
<keyword evidence="5" id="KW-0812">Transmembrane</keyword>
<proteinExistence type="inferred from homology"/>
<evidence type="ECO:0000313" key="12">
    <source>
        <dbReference type="EMBL" id="PCF95757.1"/>
    </source>
</evidence>
<dbReference type="GO" id="GO:0015774">
    <property type="term" value="P:polysaccharide transport"/>
    <property type="evidence" value="ECO:0007669"/>
    <property type="project" value="TreeGrafter"/>
</dbReference>
<dbReference type="GO" id="GO:0046930">
    <property type="term" value="C:pore complex"/>
    <property type="evidence" value="ECO:0007669"/>
    <property type="project" value="UniProtKB-KW"/>
</dbReference>
<feature type="chain" id="PRO_5013195529" evidence="11">
    <location>
        <begin position="28"/>
        <end position="515"/>
    </location>
</feature>
<dbReference type="SUPFAM" id="SSF56935">
    <property type="entry name" value="Porins"/>
    <property type="match status" value="1"/>
</dbReference>
<dbReference type="GO" id="GO:0009279">
    <property type="term" value="C:cell outer membrane"/>
    <property type="evidence" value="ECO:0007669"/>
    <property type="project" value="UniProtKB-SubCell"/>
</dbReference>
<evidence type="ECO:0000256" key="10">
    <source>
        <dbReference type="SAM" id="MobiDB-lite"/>
    </source>
</evidence>
<dbReference type="OrthoDB" id="106611at2"/>
<sequence length="515" mass="55829">MNNVTFKTPLAIAVAAASLALSGAASANMTMEERFAELEARIIAAEQRAESAERRAELAEQGQGTSTASTPSSSVPATAISDADIEERLARVERQTSGEEGFSFNVYARSGLLIGEDGKSAPGGPFLTPAGGGGGAVGRLGNESDTYSEAILNYRMQFDNGAKARYTTMLAAGTNSSNDWVGDDTNLNVRQVYAEFSDLPSFTGAFENASIWAGKRFDRDNFDIHWLDSDVVFLAGTGGGIYDVQLADNWKSNFSIYGRSFSDYPVVDRENPGLDGDGSDTDSLILTSNNYFGNWQVMVNGMSAADNDERDIGVGQTAADTGWHTVVAYHGDSFFGLGEGNFKAALLHGQGLGAELKGVGSNGDLTDEATSTRLAVYGTTYIAPKWRIAPSILAETSRDRFADGDSYDWATLNVRLANEINQNFEMQYEASYQWMDLDPQGYSDRNKVDGDYMKFTIAPTFKPDVGGFWKRPEIRLFTTYSDWDESLNSYGASSLGNDGFTGGQWTFGVQTEVWF</sequence>
<feature type="region of interest" description="Disordered" evidence="10">
    <location>
        <begin position="53"/>
        <end position="82"/>
    </location>
</feature>
<dbReference type="AlphaFoldDB" id="A0A2A4HMZ1"/>
<dbReference type="InterPro" id="IPR036998">
    <property type="entry name" value="Porin_LamB_sf"/>
</dbReference>
<dbReference type="PANTHER" id="PTHR38762:SF1">
    <property type="entry name" value="CRYPTIC OUTER MEMBRANE PORIN BGLH-RELATED"/>
    <property type="match status" value="1"/>
</dbReference>
<evidence type="ECO:0000256" key="7">
    <source>
        <dbReference type="ARBA" id="ARBA00023114"/>
    </source>
</evidence>
<organism evidence="12 13">
    <name type="scientific">Vreelandella nigrificans</name>
    <dbReference type="NCBI Taxonomy" id="2042704"/>
    <lineage>
        <taxon>Bacteria</taxon>
        <taxon>Pseudomonadati</taxon>
        <taxon>Pseudomonadota</taxon>
        <taxon>Gammaproteobacteria</taxon>
        <taxon>Oceanospirillales</taxon>
        <taxon>Halomonadaceae</taxon>
        <taxon>Vreelandella</taxon>
    </lineage>
</organism>
<accession>A0A2A4HMZ1</accession>
<feature type="signal peptide" evidence="11">
    <location>
        <begin position="1"/>
        <end position="27"/>
    </location>
</feature>
<dbReference type="EMBL" id="NWUX01000007">
    <property type="protein sequence ID" value="PCF95757.1"/>
    <property type="molecule type" value="Genomic_DNA"/>
</dbReference>
<evidence type="ECO:0000256" key="9">
    <source>
        <dbReference type="ARBA" id="ARBA00023237"/>
    </source>
</evidence>